<proteinExistence type="inferred from homology"/>
<evidence type="ECO:0000256" key="6">
    <source>
        <dbReference type="ARBA" id="ARBA00022692"/>
    </source>
</evidence>
<evidence type="ECO:0000256" key="9">
    <source>
        <dbReference type="ARBA" id="ARBA00023136"/>
    </source>
</evidence>
<dbReference type="Proteomes" id="UP000663918">
    <property type="component" value="Chromosome"/>
</dbReference>
<feature type="transmembrane region" description="Helical" evidence="14">
    <location>
        <begin position="41"/>
        <end position="61"/>
    </location>
</feature>
<gene>
    <name evidence="14" type="primary">uppP</name>
    <name evidence="15" type="ORF">IFJ75_18895</name>
</gene>
<feature type="transmembrane region" description="Helical" evidence="14">
    <location>
        <begin position="81"/>
        <end position="99"/>
    </location>
</feature>
<feature type="transmembrane region" description="Helical" evidence="14">
    <location>
        <begin position="111"/>
        <end position="128"/>
    </location>
</feature>
<keyword evidence="10 14" id="KW-0046">Antibiotic resistance</keyword>
<dbReference type="NCBIfam" id="NF001390">
    <property type="entry name" value="PRK00281.1-4"/>
    <property type="match status" value="1"/>
</dbReference>
<keyword evidence="5 14" id="KW-1003">Cell membrane</keyword>
<dbReference type="NCBIfam" id="NF001389">
    <property type="entry name" value="PRK00281.1-2"/>
    <property type="match status" value="1"/>
</dbReference>
<dbReference type="Pfam" id="PF02673">
    <property type="entry name" value="BacA"/>
    <property type="match status" value="1"/>
</dbReference>
<keyword evidence="9 14" id="KW-0472">Membrane</keyword>
<comment type="subcellular location">
    <subcellularLocation>
        <location evidence="1 14">Cell membrane</location>
        <topology evidence="1 14">Multi-pass membrane protein</topology>
    </subcellularLocation>
</comment>
<evidence type="ECO:0000256" key="3">
    <source>
        <dbReference type="ARBA" id="ARBA00012374"/>
    </source>
</evidence>
<evidence type="ECO:0000313" key="15">
    <source>
        <dbReference type="EMBL" id="QTC91235.1"/>
    </source>
</evidence>
<dbReference type="PANTHER" id="PTHR30622">
    <property type="entry name" value="UNDECAPRENYL-DIPHOSPHATASE"/>
    <property type="match status" value="1"/>
</dbReference>
<dbReference type="EC" id="3.6.1.27" evidence="3 14"/>
<dbReference type="GO" id="GO:0008360">
    <property type="term" value="P:regulation of cell shape"/>
    <property type="evidence" value="ECO:0007669"/>
    <property type="project" value="UniProtKB-KW"/>
</dbReference>
<evidence type="ECO:0000256" key="10">
    <source>
        <dbReference type="ARBA" id="ARBA00023251"/>
    </source>
</evidence>
<dbReference type="HAMAP" id="MF_01006">
    <property type="entry name" value="Undec_diphosphatase"/>
    <property type="match status" value="1"/>
</dbReference>
<comment type="miscellaneous">
    <text evidence="14">Bacitracin is thought to be involved in the inhibition of peptidoglycan synthesis by sequestering undecaprenyl diphosphate, thereby reducing the pool of lipid carrier available.</text>
</comment>
<keyword evidence="6 14" id="KW-0812">Transmembrane</keyword>
<dbReference type="GO" id="GO:0050380">
    <property type="term" value="F:undecaprenyl-diphosphatase activity"/>
    <property type="evidence" value="ECO:0007669"/>
    <property type="project" value="UniProtKB-UniRule"/>
</dbReference>
<keyword evidence="14" id="KW-0961">Cell wall biogenesis/degradation</keyword>
<keyword evidence="14" id="KW-0573">Peptidoglycan synthesis</keyword>
<sequence length="269" mass="29315">MADWIAAIILGLVEGLTEFLPVSSTGHLLLTQHLLGLTDLRWNAFVVLIQLGAILAVVALYFQRLWGVLIRLPTDPSARRFAISVLIAFIPSAVAGLFLHDFITKVLFEDLRTICWALIIGGVILLVLERWAPKPHTGDAMALTWRQSFLIGLFQCLALVPGVSRSGATISGGLVLGLEKPAAAEFSFFLAIPTMVAAFGLDLLKSKDSIDFHFAWIIALGFIVSFVSGLIVIRWMLSFVSKHGFAPFAWWRIAIGATGLFLLTMGVVA</sequence>
<comment type="function">
    <text evidence="14">Catalyzes the dephosphorylation of undecaprenyl diphosphate (UPP). Confers resistance to bacitracin.</text>
</comment>
<organism evidence="15 16">
    <name type="scientific">Brevundimonas goettingensis</name>
    <dbReference type="NCBI Taxonomy" id="2774190"/>
    <lineage>
        <taxon>Bacteria</taxon>
        <taxon>Pseudomonadati</taxon>
        <taxon>Pseudomonadota</taxon>
        <taxon>Alphaproteobacteria</taxon>
        <taxon>Caulobacterales</taxon>
        <taxon>Caulobacteraceae</taxon>
        <taxon>Brevundimonas</taxon>
    </lineage>
</organism>
<feature type="transmembrane region" description="Helical" evidence="14">
    <location>
        <begin position="216"/>
        <end position="237"/>
    </location>
</feature>
<evidence type="ECO:0000256" key="7">
    <source>
        <dbReference type="ARBA" id="ARBA00022801"/>
    </source>
</evidence>
<dbReference type="PANTHER" id="PTHR30622:SF3">
    <property type="entry name" value="UNDECAPRENYL-DIPHOSPHATASE"/>
    <property type="match status" value="1"/>
</dbReference>
<evidence type="ECO:0000256" key="14">
    <source>
        <dbReference type="HAMAP-Rule" id="MF_01006"/>
    </source>
</evidence>
<protein>
    <recommendedName>
        <fullName evidence="4 14">Undecaprenyl-diphosphatase</fullName>
        <ecNumber evidence="3 14">3.6.1.27</ecNumber>
    </recommendedName>
    <alternativeName>
        <fullName evidence="12 14">Bacitracin resistance protein</fullName>
    </alternativeName>
    <alternativeName>
        <fullName evidence="11 14">Undecaprenyl pyrophosphate phosphatase</fullName>
    </alternativeName>
</protein>
<keyword evidence="7 14" id="KW-0378">Hydrolase</keyword>
<dbReference type="GO" id="GO:0046677">
    <property type="term" value="P:response to antibiotic"/>
    <property type="evidence" value="ECO:0007669"/>
    <property type="project" value="UniProtKB-UniRule"/>
</dbReference>
<dbReference type="KEGG" id="bgoe:IFJ75_18895"/>
<comment type="catalytic activity">
    <reaction evidence="13 14">
        <text>di-trans,octa-cis-undecaprenyl diphosphate + H2O = di-trans,octa-cis-undecaprenyl phosphate + phosphate + H(+)</text>
        <dbReference type="Rhea" id="RHEA:28094"/>
        <dbReference type="ChEBI" id="CHEBI:15377"/>
        <dbReference type="ChEBI" id="CHEBI:15378"/>
        <dbReference type="ChEBI" id="CHEBI:43474"/>
        <dbReference type="ChEBI" id="CHEBI:58405"/>
        <dbReference type="ChEBI" id="CHEBI:60392"/>
        <dbReference type="EC" id="3.6.1.27"/>
    </reaction>
</comment>
<evidence type="ECO:0000256" key="13">
    <source>
        <dbReference type="ARBA" id="ARBA00047594"/>
    </source>
</evidence>
<reference evidence="15" key="1">
    <citation type="submission" date="2020-09" db="EMBL/GenBank/DDBJ databases">
        <title>Brevundimonas sp. LVF2 isolated from a puddle in Goettingen, Germany.</title>
        <authorList>
            <person name="Friedrich I."/>
            <person name="Klassen A."/>
            <person name="Hannes N."/>
            <person name="Schneider D."/>
            <person name="Hertel R."/>
            <person name="Daniel R."/>
        </authorList>
    </citation>
    <scope>NUCLEOTIDE SEQUENCE</scope>
    <source>
        <strain evidence="15">LVF2</strain>
    </source>
</reference>
<evidence type="ECO:0000256" key="2">
    <source>
        <dbReference type="ARBA" id="ARBA00010621"/>
    </source>
</evidence>
<dbReference type="GO" id="GO:0005886">
    <property type="term" value="C:plasma membrane"/>
    <property type="evidence" value="ECO:0007669"/>
    <property type="project" value="UniProtKB-SubCell"/>
</dbReference>
<evidence type="ECO:0000313" key="16">
    <source>
        <dbReference type="Proteomes" id="UP000663918"/>
    </source>
</evidence>
<evidence type="ECO:0000256" key="4">
    <source>
        <dbReference type="ARBA" id="ARBA00021581"/>
    </source>
</evidence>
<evidence type="ECO:0000256" key="11">
    <source>
        <dbReference type="ARBA" id="ARBA00032707"/>
    </source>
</evidence>
<evidence type="ECO:0000256" key="8">
    <source>
        <dbReference type="ARBA" id="ARBA00022989"/>
    </source>
</evidence>
<feature type="transmembrane region" description="Helical" evidence="14">
    <location>
        <begin position="186"/>
        <end position="204"/>
    </location>
</feature>
<accession>A0A975C0K1</accession>
<feature type="transmembrane region" description="Helical" evidence="14">
    <location>
        <begin position="249"/>
        <end position="268"/>
    </location>
</feature>
<evidence type="ECO:0000256" key="5">
    <source>
        <dbReference type="ARBA" id="ARBA00022475"/>
    </source>
</evidence>
<keyword evidence="8 14" id="KW-1133">Transmembrane helix</keyword>
<dbReference type="GO" id="GO:0009252">
    <property type="term" value="P:peptidoglycan biosynthetic process"/>
    <property type="evidence" value="ECO:0007669"/>
    <property type="project" value="UniProtKB-KW"/>
</dbReference>
<dbReference type="InterPro" id="IPR003824">
    <property type="entry name" value="UppP"/>
</dbReference>
<evidence type="ECO:0000256" key="1">
    <source>
        <dbReference type="ARBA" id="ARBA00004651"/>
    </source>
</evidence>
<dbReference type="NCBIfam" id="TIGR00753">
    <property type="entry name" value="undec_PP_bacA"/>
    <property type="match status" value="1"/>
</dbReference>
<keyword evidence="14" id="KW-0133">Cell shape</keyword>
<keyword evidence="16" id="KW-1185">Reference proteome</keyword>
<name>A0A975C0K1_9CAUL</name>
<dbReference type="EMBL" id="CP062222">
    <property type="protein sequence ID" value="QTC91235.1"/>
    <property type="molecule type" value="Genomic_DNA"/>
</dbReference>
<evidence type="ECO:0000256" key="12">
    <source>
        <dbReference type="ARBA" id="ARBA00032932"/>
    </source>
</evidence>
<dbReference type="GO" id="GO:0071555">
    <property type="term" value="P:cell wall organization"/>
    <property type="evidence" value="ECO:0007669"/>
    <property type="project" value="UniProtKB-KW"/>
</dbReference>
<dbReference type="RefSeq" id="WP_207870347.1">
    <property type="nucleotide sequence ID" value="NZ_CP062222.1"/>
</dbReference>
<comment type="similarity">
    <text evidence="2 14">Belongs to the UppP family.</text>
</comment>
<feature type="transmembrane region" description="Helical" evidence="14">
    <location>
        <begin position="149"/>
        <end position="166"/>
    </location>
</feature>
<dbReference type="AlphaFoldDB" id="A0A975C0K1"/>